<dbReference type="AlphaFoldDB" id="A0A7W5V3G4"/>
<feature type="region of interest" description="Disordered" evidence="1">
    <location>
        <begin position="57"/>
        <end position="81"/>
    </location>
</feature>
<evidence type="ECO:0000256" key="1">
    <source>
        <dbReference type="SAM" id="MobiDB-lite"/>
    </source>
</evidence>
<comment type="caution">
    <text evidence="2">The sequence shown here is derived from an EMBL/GenBank/DDBJ whole genome shotgun (WGS) entry which is preliminary data.</text>
</comment>
<keyword evidence="3" id="KW-1185">Reference proteome</keyword>
<evidence type="ECO:0000313" key="2">
    <source>
        <dbReference type="EMBL" id="MBB3725608.1"/>
    </source>
</evidence>
<protein>
    <submittedName>
        <fullName evidence="2">Uncharacterized protein</fullName>
    </submittedName>
</protein>
<name>A0A7W5V3G4_9ACTN</name>
<gene>
    <name evidence="2" type="ORF">FHR33_001468</name>
</gene>
<evidence type="ECO:0000313" key="3">
    <source>
        <dbReference type="Proteomes" id="UP000579945"/>
    </source>
</evidence>
<proteinExistence type="predicted"/>
<organism evidence="2 3">
    <name type="scientific">Nonomuraea dietziae</name>
    <dbReference type="NCBI Taxonomy" id="65515"/>
    <lineage>
        <taxon>Bacteria</taxon>
        <taxon>Bacillati</taxon>
        <taxon>Actinomycetota</taxon>
        <taxon>Actinomycetes</taxon>
        <taxon>Streptosporangiales</taxon>
        <taxon>Streptosporangiaceae</taxon>
        <taxon>Nonomuraea</taxon>
    </lineage>
</organism>
<dbReference type="Proteomes" id="UP000579945">
    <property type="component" value="Unassembled WGS sequence"/>
</dbReference>
<accession>A0A7W5V3G4</accession>
<sequence>MGEGRARSSAQNRRGRVAGGMVREILIQRTSRAWSRAACRARAGRRCRCARQRLRPRRRRGAGLTGQENRGAGVRGSGEPRRWCPRVRRTAALVCGSGEPRRWSAGQEMRAGRGPRSALPLKVLREPNPLPAALRFG</sequence>
<dbReference type="EMBL" id="JACIBV010000001">
    <property type="protein sequence ID" value="MBB3725608.1"/>
    <property type="molecule type" value="Genomic_DNA"/>
</dbReference>
<reference evidence="2 3" key="1">
    <citation type="submission" date="2020-08" db="EMBL/GenBank/DDBJ databases">
        <title>Sequencing the genomes of 1000 actinobacteria strains.</title>
        <authorList>
            <person name="Klenk H.-P."/>
        </authorList>
    </citation>
    <scope>NUCLEOTIDE SEQUENCE [LARGE SCALE GENOMIC DNA]</scope>
    <source>
        <strain evidence="2 3">DSM 44320</strain>
    </source>
</reference>